<dbReference type="InParanoid" id="D8RME1"/>
<feature type="compositionally biased region" description="Polar residues" evidence="10">
    <location>
        <begin position="174"/>
        <end position="185"/>
    </location>
</feature>
<dbReference type="InterPro" id="IPR017884">
    <property type="entry name" value="SANT_dom"/>
</dbReference>
<dbReference type="SUPFAM" id="SSF57850">
    <property type="entry name" value="RING/U-box"/>
    <property type="match status" value="1"/>
</dbReference>
<dbReference type="InterPro" id="IPR001005">
    <property type="entry name" value="SANT/Myb"/>
</dbReference>
<keyword evidence="3 9" id="KW-0863">Zinc-finger</keyword>
<dbReference type="FunFam" id="3.30.60.90:FF:000013">
    <property type="entry name" value="Transcriptional adapter"/>
    <property type="match status" value="1"/>
</dbReference>
<evidence type="ECO:0000256" key="10">
    <source>
        <dbReference type="SAM" id="MobiDB-lite"/>
    </source>
</evidence>
<feature type="region of interest" description="Disordered" evidence="10">
    <location>
        <begin position="393"/>
        <end position="427"/>
    </location>
</feature>
<evidence type="ECO:0000313" key="18">
    <source>
        <dbReference type="Proteomes" id="UP000001514"/>
    </source>
</evidence>
<dbReference type="PROSITE" id="PS01357">
    <property type="entry name" value="ZF_ZZ_1"/>
    <property type="match status" value="1"/>
</dbReference>
<dbReference type="Pfam" id="PF25299">
    <property type="entry name" value="ZZ_ADA2"/>
    <property type="match status" value="1"/>
</dbReference>
<dbReference type="FunFam" id="1.10.10.60:FF:000115">
    <property type="entry name" value="Transcriptional adapter 2"/>
    <property type="match status" value="1"/>
</dbReference>
<dbReference type="InterPro" id="IPR017930">
    <property type="entry name" value="Myb_dom"/>
</dbReference>
<feature type="domain" description="HTH myb-type" evidence="15">
    <location>
        <begin position="63"/>
        <end position="118"/>
    </location>
</feature>
<accession>D8RME1</accession>
<dbReference type="PROSITE" id="PS50135">
    <property type="entry name" value="ZF_ZZ_2"/>
    <property type="match status" value="1"/>
</dbReference>
<dbReference type="InterPro" id="IPR007526">
    <property type="entry name" value="SWIRM"/>
</dbReference>
<keyword evidence="5" id="KW-0805">Transcription regulation</keyword>
<evidence type="ECO:0000256" key="9">
    <source>
        <dbReference type="PROSITE-ProRule" id="PRU00228"/>
    </source>
</evidence>
<dbReference type="GO" id="GO:0003677">
    <property type="term" value="F:DNA binding"/>
    <property type="evidence" value="ECO:0007669"/>
    <property type="project" value="UniProtKB-KW"/>
</dbReference>
<feature type="compositionally biased region" description="Polar residues" evidence="10">
    <location>
        <begin position="235"/>
        <end position="244"/>
    </location>
</feature>
<keyword evidence="7" id="KW-0804">Transcription</keyword>
<dbReference type="Pfam" id="PF00249">
    <property type="entry name" value="Myb_DNA-binding"/>
    <property type="match status" value="1"/>
</dbReference>
<feature type="domain" description="SWIRM" evidence="13">
    <location>
        <begin position="447"/>
        <end position="541"/>
    </location>
</feature>
<evidence type="ECO:0000256" key="6">
    <source>
        <dbReference type="ARBA" id="ARBA00023125"/>
    </source>
</evidence>
<feature type="domain" description="Myb-like" evidence="11">
    <location>
        <begin position="71"/>
        <end position="114"/>
    </location>
</feature>
<dbReference type="CDD" id="cd02335">
    <property type="entry name" value="ZZ_ADA2"/>
    <property type="match status" value="1"/>
</dbReference>
<dbReference type="SMART" id="SM00291">
    <property type="entry name" value="ZnF_ZZ"/>
    <property type="match status" value="1"/>
</dbReference>
<keyword evidence="2" id="KW-0479">Metal-binding</keyword>
<feature type="non-terminal residue" evidence="17">
    <location>
        <position position="1"/>
    </location>
</feature>
<evidence type="ECO:0000259" key="13">
    <source>
        <dbReference type="PROSITE" id="PS50934"/>
    </source>
</evidence>
<dbReference type="FunCoup" id="D8RME1">
    <property type="interactions" value="4891"/>
</dbReference>
<dbReference type="GO" id="GO:0005634">
    <property type="term" value="C:nucleus"/>
    <property type="evidence" value="ECO:0000318"/>
    <property type="project" value="GO_Central"/>
</dbReference>
<dbReference type="Gene3D" id="1.10.10.10">
    <property type="entry name" value="Winged helix-like DNA-binding domain superfamily/Winged helix DNA-binding domain"/>
    <property type="match status" value="1"/>
</dbReference>
<feature type="compositionally biased region" description="Polar residues" evidence="10">
    <location>
        <begin position="401"/>
        <end position="410"/>
    </location>
</feature>
<dbReference type="GO" id="GO:0003713">
    <property type="term" value="F:transcription coactivator activity"/>
    <property type="evidence" value="ECO:0000318"/>
    <property type="project" value="GO_Central"/>
</dbReference>
<dbReference type="Pfam" id="PF22941">
    <property type="entry name" value="TADA2A-like_3rd"/>
    <property type="match status" value="1"/>
</dbReference>
<dbReference type="InterPro" id="IPR009057">
    <property type="entry name" value="Homeodomain-like_sf"/>
</dbReference>
<dbReference type="PROSITE" id="PS51294">
    <property type="entry name" value="HTH_MYB"/>
    <property type="match status" value="1"/>
</dbReference>
<evidence type="ECO:0008006" key="19">
    <source>
        <dbReference type="Google" id="ProtNLM"/>
    </source>
</evidence>
<dbReference type="PROSITE" id="PS51293">
    <property type="entry name" value="SANT"/>
    <property type="match status" value="1"/>
</dbReference>
<dbReference type="InterPro" id="IPR043145">
    <property type="entry name" value="Znf_ZZ_sf"/>
</dbReference>
<evidence type="ECO:0000256" key="3">
    <source>
        <dbReference type="ARBA" id="ARBA00022771"/>
    </source>
</evidence>
<keyword evidence="8" id="KW-0539">Nucleus</keyword>
<dbReference type="InterPro" id="IPR055141">
    <property type="entry name" value="TADA2A_B-like_dom"/>
</dbReference>
<dbReference type="Gramene" id="EFJ14661">
    <property type="protein sequence ID" value="EFJ14661"/>
    <property type="gene ID" value="SELMODRAFT_119671"/>
</dbReference>
<dbReference type="CDD" id="cd00167">
    <property type="entry name" value="SANT"/>
    <property type="match status" value="1"/>
</dbReference>
<evidence type="ECO:0000256" key="1">
    <source>
        <dbReference type="ARBA" id="ARBA00004123"/>
    </source>
</evidence>
<dbReference type="OMA" id="YNGNHRP"/>
<dbReference type="InterPro" id="IPR000433">
    <property type="entry name" value="Znf_ZZ"/>
</dbReference>
<dbReference type="PROSITE" id="PS50934">
    <property type="entry name" value="SWIRM"/>
    <property type="match status" value="1"/>
</dbReference>
<dbReference type="FunFam" id="1.10.10.10:FF:000087">
    <property type="entry name" value="Transcriptional adapter 2"/>
    <property type="match status" value="1"/>
</dbReference>
<dbReference type="GO" id="GO:0003682">
    <property type="term" value="F:chromatin binding"/>
    <property type="evidence" value="ECO:0000318"/>
    <property type="project" value="GO_Central"/>
</dbReference>
<dbReference type="EMBL" id="GL377584">
    <property type="protein sequence ID" value="EFJ26324.1"/>
    <property type="molecule type" value="Genomic_DNA"/>
</dbReference>
<keyword evidence="4" id="KW-0862">Zinc</keyword>
<feature type="domain" description="ZZ-type" evidence="12">
    <location>
        <begin position="8"/>
        <end position="64"/>
    </location>
</feature>
<evidence type="ECO:0000313" key="17">
    <source>
        <dbReference type="EMBL" id="EFJ26324.1"/>
    </source>
</evidence>
<feature type="region of interest" description="Disordered" evidence="10">
    <location>
        <begin position="170"/>
        <end position="256"/>
    </location>
</feature>
<dbReference type="KEGG" id="smo:SELMODRAFT_119671"/>
<dbReference type="HOGENOM" id="CLU_018273_3_0_1"/>
<dbReference type="Gramene" id="EFJ26324">
    <property type="protein sequence ID" value="EFJ26324"/>
    <property type="gene ID" value="SELMODRAFT_96986"/>
</dbReference>
<reference evidence="17 18" key="1">
    <citation type="journal article" date="2011" name="Science">
        <title>The Selaginella genome identifies genetic changes associated with the evolution of vascular plants.</title>
        <authorList>
            <person name="Banks J.A."/>
            <person name="Nishiyama T."/>
            <person name="Hasebe M."/>
            <person name="Bowman J.L."/>
            <person name="Gribskov M."/>
            <person name="dePamphilis C."/>
            <person name="Albert V.A."/>
            <person name="Aono N."/>
            <person name="Aoyama T."/>
            <person name="Ambrose B.A."/>
            <person name="Ashton N.W."/>
            <person name="Axtell M.J."/>
            <person name="Barker E."/>
            <person name="Barker M.S."/>
            <person name="Bennetzen J.L."/>
            <person name="Bonawitz N.D."/>
            <person name="Chapple C."/>
            <person name="Cheng C."/>
            <person name="Correa L.G."/>
            <person name="Dacre M."/>
            <person name="DeBarry J."/>
            <person name="Dreyer I."/>
            <person name="Elias M."/>
            <person name="Engstrom E.M."/>
            <person name="Estelle M."/>
            <person name="Feng L."/>
            <person name="Finet C."/>
            <person name="Floyd S.K."/>
            <person name="Frommer W.B."/>
            <person name="Fujita T."/>
            <person name="Gramzow L."/>
            <person name="Gutensohn M."/>
            <person name="Harholt J."/>
            <person name="Hattori M."/>
            <person name="Heyl A."/>
            <person name="Hirai T."/>
            <person name="Hiwatashi Y."/>
            <person name="Ishikawa M."/>
            <person name="Iwata M."/>
            <person name="Karol K.G."/>
            <person name="Koehler B."/>
            <person name="Kolukisaoglu U."/>
            <person name="Kubo M."/>
            <person name="Kurata T."/>
            <person name="Lalonde S."/>
            <person name="Li K."/>
            <person name="Li Y."/>
            <person name="Litt A."/>
            <person name="Lyons E."/>
            <person name="Manning G."/>
            <person name="Maruyama T."/>
            <person name="Michael T.P."/>
            <person name="Mikami K."/>
            <person name="Miyazaki S."/>
            <person name="Morinaga S."/>
            <person name="Murata T."/>
            <person name="Mueller-Roeber B."/>
            <person name="Nelson D.R."/>
            <person name="Obara M."/>
            <person name="Oguri Y."/>
            <person name="Olmstead R.G."/>
            <person name="Onodera N."/>
            <person name="Petersen B.L."/>
            <person name="Pils B."/>
            <person name="Prigge M."/>
            <person name="Rensing S.A."/>
            <person name="Riano-Pachon D.M."/>
            <person name="Roberts A.W."/>
            <person name="Sato Y."/>
            <person name="Scheller H.V."/>
            <person name="Schulz B."/>
            <person name="Schulz C."/>
            <person name="Shakirov E.V."/>
            <person name="Shibagaki N."/>
            <person name="Shinohara N."/>
            <person name="Shippen D.E."/>
            <person name="Soerensen I."/>
            <person name="Sotooka R."/>
            <person name="Sugimoto N."/>
            <person name="Sugita M."/>
            <person name="Sumikawa N."/>
            <person name="Tanurdzic M."/>
            <person name="Theissen G."/>
            <person name="Ulvskov P."/>
            <person name="Wakazuki S."/>
            <person name="Weng J.K."/>
            <person name="Willats W.W."/>
            <person name="Wipf D."/>
            <person name="Wolf P.G."/>
            <person name="Yang L."/>
            <person name="Zimmer A.D."/>
            <person name="Zhu Q."/>
            <person name="Mitros T."/>
            <person name="Hellsten U."/>
            <person name="Loque D."/>
            <person name="Otillar R."/>
            <person name="Salamov A."/>
            <person name="Schmutz J."/>
            <person name="Shapiro H."/>
            <person name="Lindquist E."/>
            <person name="Lucas S."/>
            <person name="Rokhsar D."/>
            <person name="Grigoriev I.V."/>
        </authorList>
    </citation>
    <scope>NUCLEOTIDE SEQUENCE [LARGE SCALE GENOMIC DNA]</scope>
</reference>
<organism evidence="18">
    <name type="scientific">Selaginella moellendorffii</name>
    <name type="common">Spikemoss</name>
    <dbReference type="NCBI Taxonomy" id="88036"/>
    <lineage>
        <taxon>Eukaryota</taxon>
        <taxon>Viridiplantae</taxon>
        <taxon>Streptophyta</taxon>
        <taxon>Embryophyta</taxon>
        <taxon>Tracheophyta</taxon>
        <taxon>Lycopodiopsida</taxon>
        <taxon>Selaginellales</taxon>
        <taxon>Selaginellaceae</taxon>
        <taxon>Selaginella</taxon>
    </lineage>
</organism>
<dbReference type="PANTHER" id="PTHR12374">
    <property type="entry name" value="TRANSCRIPTIONAL ADAPTOR 2 ADA2 -RELATED"/>
    <property type="match status" value="1"/>
</dbReference>
<dbReference type="Gene3D" id="1.10.10.60">
    <property type="entry name" value="Homeodomain-like"/>
    <property type="match status" value="1"/>
</dbReference>
<evidence type="ECO:0000313" key="16">
    <source>
        <dbReference type="EMBL" id="EFJ14661.1"/>
    </source>
</evidence>
<dbReference type="AlphaFoldDB" id="D8RME1"/>
<gene>
    <name evidence="16" type="ORF">SELMODRAFT_119671</name>
    <name evidence="17" type="ORF">SELMODRAFT_96986</name>
</gene>
<dbReference type="GO" id="GO:0008270">
    <property type="term" value="F:zinc ion binding"/>
    <property type="evidence" value="ECO:0007669"/>
    <property type="project" value="UniProtKB-KW"/>
</dbReference>
<sequence>AGSSEAKRAAYHCNYCNKDVSGMIRIKCAKCADFDLCIECFSVGVEISTHKSNHPYRVIDNLSFPLIHPDWNADEEILLLEGIEMYGLGNWAEVAEHVGTKNKTRCYEHYMTEYMKSVCSPLPDMSNVAGKTKAELLALAKAYTEGKKKLQLILGDMNLGLKAGAKKEVEDTEGQLNESLPSNPVSAGKKSAGSQVKEAPDTANGANPTLEDGGQSTRSLGNKKPKPAQDETKPSLATTDTTGYNAKRQEFDPEYDNDAELPLAEMEFKDIDTDADRELKLQMLHIYLARLEERKRRKDFILERGLLNVKRQQALDRKKTKEEKELIQRSRVFLRYHSSEEHEALLAGLTAEIKIRQRIEELQEYRSAGCHTLAEGEYYAMDKRKRSAEANLRKGRDALNSKMTNRSNRAINRDGAEPSSSGTRDMQRYRSGANNISKLPSVGVKTTKKSSSFSPLDLAGFPGIDLLSSTEQDLCSQLRLLPAHYLKMKEVLMLENVEKGGLRRDDACHLFKVDAAKTERVFDFLWKMGWIEASNDILPSL</sequence>
<keyword evidence="6" id="KW-0238">DNA-binding</keyword>
<dbReference type="InterPro" id="IPR016827">
    <property type="entry name" value="Ada2/TADA2"/>
</dbReference>
<dbReference type="GO" id="GO:0006357">
    <property type="term" value="P:regulation of transcription by RNA polymerase II"/>
    <property type="evidence" value="ECO:0000318"/>
    <property type="project" value="GO_Central"/>
</dbReference>
<dbReference type="SUPFAM" id="SSF46689">
    <property type="entry name" value="Homeodomain-like"/>
    <property type="match status" value="2"/>
</dbReference>
<dbReference type="Pfam" id="PF04433">
    <property type="entry name" value="SWIRM"/>
    <property type="match status" value="1"/>
</dbReference>
<dbReference type="InterPro" id="IPR036388">
    <property type="entry name" value="WH-like_DNA-bd_sf"/>
</dbReference>
<proteinExistence type="predicted"/>
<protein>
    <recommendedName>
        <fullName evidence="19">Transcriptional adapter</fullName>
    </recommendedName>
</protein>
<evidence type="ECO:0000256" key="2">
    <source>
        <dbReference type="ARBA" id="ARBA00022723"/>
    </source>
</evidence>
<evidence type="ECO:0000256" key="7">
    <source>
        <dbReference type="ARBA" id="ARBA00023163"/>
    </source>
</evidence>
<dbReference type="EMBL" id="GL377626">
    <property type="protein sequence ID" value="EFJ14661.1"/>
    <property type="molecule type" value="Genomic_DNA"/>
</dbReference>
<evidence type="ECO:0000256" key="8">
    <source>
        <dbReference type="ARBA" id="ARBA00023242"/>
    </source>
</evidence>
<dbReference type="Proteomes" id="UP000001514">
    <property type="component" value="Unassembled WGS sequence"/>
</dbReference>
<dbReference type="GO" id="GO:0006338">
    <property type="term" value="P:chromatin remodeling"/>
    <property type="evidence" value="ECO:0000318"/>
    <property type="project" value="GO_Central"/>
</dbReference>
<dbReference type="PIRSF" id="PIRSF025024">
    <property type="entry name" value="Transcriptional_adaptor_2"/>
    <property type="match status" value="1"/>
</dbReference>
<evidence type="ECO:0000259" key="14">
    <source>
        <dbReference type="PROSITE" id="PS51293"/>
    </source>
</evidence>
<dbReference type="PANTHER" id="PTHR12374:SF20">
    <property type="entry name" value="TRANSCRIPTIONAL ADAPTER 2-ALPHA"/>
    <property type="match status" value="1"/>
</dbReference>
<dbReference type="InterPro" id="IPR041983">
    <property type="entry name" value="ADA2-like_ZZ"/>
</dbReference>
<keyword evidence="18" id="KW-1185">Reference proteome</keyword>
<evidence type="ECO:0000256" key="4">
    <source>
        <dbReference type="ARBA" id="ARBA00022833"/>
    </source>
</evidence>
<name>D8RME1_SELML</name>
<dbReference type="STRING" id="88036.D8RME1"/>
<dbReference type="SMART" id="SM00717">
    <property type="entry name" value="SANT"/>
    <property type="match status" value="1"/>
</dbReference>
<evidence type="ECO:0000259" key="12">
    <source>
        <dbReference type="PROSITE" id="PS50135"/>
    </source>
</evidence>
<dbReference type="eggNOG" id="KOG0457">
    <property type="taxonomic scope" value="Eukaryota"/>
</dbReference>
<evidence type="ECO:0000259" key="15">
    <source>
        <dbReference type="PROSITE" id="PS51294"/>
    </source>
</evidence>
<feature type="domain" description="SANT" evidence="14">
    <location>
        <begin position="66"/>
        <end position="118"/>
    </location>
</feature>
<dbReference type="PROSITE" id="PS50090">
    <property type="entry name" value="MYB_LIKE"/>
    <property type="match status" value="1"/>
</dbReference>
<evidence type="ECO:0000259" key="11">
    <source>
        <dbReference type="PROSITE" id="PS50090"/>
    </source>
</evidence>
<dbReference type="KEGG" id="smo:SELMODRAFT_96986"/>
<comment type="subcellular location">
    <subcellularLocation>
        <location evidence="1">Nucleus</location>
    </subcellularLocation>
</comment>
<dbReference type="Gene3D" id="3.30.60.90">
    <property type="match status" value="1"/>
</dbReference>
<evidence type="ECO:0000256" key="5">
    <source>
        <dbReference type="ARBA" id="ARBA00023015"/>
    </source>
</evidence>